<organism evidence="10 11">
    <name type="scientific">Caballeronia udeis</name>
    <dbReference type="NCBI Taxonomy" id="1232866"/>
    <lineage>
        <taxon>Bacteria</taxon>
        <taxon>Pseudomonadati</taxon>
        <taxon>Pseudomonadota</taxon>
        <taxon>Betaproteobacteria</taxon>
        <taxon>Burkholderiales</taxon>
        <taxon>Burkholderiaceae</taxon>
        <taxon>Caballeronia</taxon>
    </lineage>
</organism>
<keyword evidence="3" id="KW-0813">Transport</keyword>
<dbReference type="PROSITE" id="PS50893">
    <property type="entry name" value="ABC_TRANSPORTER_2"/>
    <property type="match status" value="1"/>
</dbReference>
<dbReference type="SUPFAM" id="SSF52540">
    <property type="entry name" value="P-loop containing nucleoside triphosphate hydrolases"/>
    <property type="match status" value="1"/>
</dbReference>
<dbReference type="InterPro" id="IPR050086">
    <property type="entry name" value="MetN_ABC_transporter-like"/>
</dbReference>
<dbReference type="EMBL" id="JBIYDN010000002">
    <property type="protein sequence ID" value="MFK4440768.1"/>
    <property type="molecule type" value="Genomic_DNA"/>
</dbReference>
<comment type="subcellular location">
    <subcellularLocation>
        <location evidence="1">Cell membrane</location>
        <topology evidence="1">Peripheral membrane protein</topology>
    </subcellularLocation>
</comment>
<protein>
    <submittedName>
        <fullName evidence="10">Polar amino acid transport system ATP-binding protein</fullName>
    </submittedName>
</protein>
<feature type="domain" description="ABC transporter" evidence="9">
    <location>
        <begin position="9"/>
        <end position="253"/>
    </location>
</feature>
<proteinExistence type="inferred from homology"/>
<keyword evidence="6" id="KW-0547">Nucleotide-binding</keyword>
<dbReference type="InterPro" id="IPR017871">
    <property type="entry name" value="ABC_transporter-like_CS"/>
</dbReference>
<dbReference type="Pfam" id="PF00005">
    <property type="entry name" value="ABC_tran"/>
    <property type="match status" value="1"/>
</dbReference>
<comment type="caution">
    <text evidence="10">The sequence shown here is derived from an EMBL/GenBank/DDBJ whole genome shotgun (WGS) entry which is preliminary data.</text>
</comment>
<evidence type="ECO:0000256" key="6">
    <source>
        <dbReference type="ARBA" id="ARBA00022741"/>
    </source>
</evidence>
<dbReference type="PANTHER" id="PTHR43166:SF35">
    <property type="entry name" value="L-CYSTINE IMPORT ATP-BINDING PROTEIN TCYN"/>
    <property type="match status" value="1"/>
</dbReference>
<evidence type="ECO:0000256" key="4">
    <source>
        <dbReference type="ARBA" id="ARBA00022475"/>
    </source>
</evidence>
<evidence type="ECO:0000256" key="7">
    <source>
        <dbReference type="ARBA" id="ARBA00022840"/>
    </source>
</evidence>
<evidence type="ECO:0000256" key="2">
    <source>
        <dbReference type="ARBA" id="ARBA00005417"/>
    </source>
</evidence>
<keyword evidence="5" id="KW-0997">Cell inner membrane</keyword>
<dbReference type="InterPro" id="IPR003439">
    <property type="entry name" value="ABC_transporter-like_ATP-bd"/>
</dbReference>
<dbReference type="InterPro" id="IPR027417">
    <property type="entry name" value="P-loop_NTPase"/>
</dbReference>
<evidence type="ECO:0000256" key="5">
    <source>
        <dbReference type="ARBA" id="ARBA00022519"/>
    </source>
</evidence>
<reference evidence="10 11" key="2">
    <citation type="submission" date="2024-11" db="EMBL/GenBank/DDBJ databases">
        <title>Using genomics to understand microbial adaptation to soil warming.</title>
        <authorList>
            <person name="Deangelis K.M. PhD."/>
        </authorList>
    </citation>
    <scope>NUCLEOTIDE SEQUENCE [LARGE SCALE GENOMIC DNA]</scope>
    <source>
        <strain evidence="10 11">GAS97</strain>
    </source>
</reference>
<dbReference type="Gene3D" id="3.40.50.300">
    <property type="entry name" value="P-loop containing nucleotide triphosphate hydrolases"/>
    <property type="match status" value="1"/>
</dbReference>
<evidence type="ECO:0000259" key="9">
    <source>
        <dbReference type="PROSITE" id="PS50893"/>
    </source>
</evidence>
<dbReference type="PIRSF" id="PIRSF039085">
    <property type="entry name" value="ABC_ATPase_HisP"/>
    <property type="match status" value="1"/>
</dbReference>
<keyword evidence="11" id="KW-1185">Reference proteome</keyword>
<sequence length="259" mass="28038">MSGQTSAMIQARHIDKSFGANAVLRDVSIEVSKGQVVALIGPSGSGKSTLLRCLNLLEVPDAGNLTVGEHSFDFRPSVGRPGRVAARPAARLRRDIGMVFQHFNLYPHMTVLGNVVEGPIRVRRMPRQEARDLGEALLAKVGLADKAAQYPARLSGGQRQRVAIARALAMQPKAMLFDEATSALDPELVGEVLQVMEDLANDGMTMILVTHEMAFAREIADQVCFMDGGTIALSGPPADIFDAAKDSRIGMFLDRFNKR</sequence>
<dbReference type="RefSeq" id="WP_404604456.1">
    <property type="nucleotide sequence ID" value="NZ_JBIYDN010000002.1"/>
</dbReference>
<name>A0ABW8MAT7_9BURK</name>
<dbReference type="InterPro" id="IPR030679">
    <property type="entry name" value="ABC_ATPase_HisP-typ"/>
</dbReference>
<dbReference type="SMART" id="SM00382">
    <property type="entry name" value="AAA"/>
    <property type="match status" value="1"/>
</dbReference>
<comment type="similarity">
    <text evidence="2">Belongs to the ABC transporter superfamily.</text>
</comment>
<gene>
    <name evidence="10" type="ORF">ABH943_000774</name>
</gene>
<keyword evidence="7 10" id="KW-0067">ATP-binding</keyword>
<keyword evidence="4" id="KW-1003">Cell membrane</keyword>
<evidence type="ECO:0000256" key="1">
    <source>
        <dbReference type="ARBA" id="ARBA00004202"/>
    </source>
</evidence>
<reference evidence="10 11" key="1">
    <citation type="submission" date="2024-10" db="EMBL/GenBank/DDBJ databases">
        <authorList>
            <person name="Deangelis K."/>
            <person name="Huntemann M."/>
            <person name="Clum A."/>
            <person name="Wang J."/>
            <person name="Palaniappan K."/>
            <person name="Ritter S."/>
            <person name="Chen I.-M."/>
            <person name="Stamatis D."/>
            <person name="Reddy T."/>
            <person name="O'Malley R."/>
            <person name="Daum C."/>
            <person name="Ng V."/>
            <person name="Ivanova N."/>
            <person name="Kyrpides N."/>
            <person name="Woyke T."/>
        </authorList>
    </citation>
    <scope>NUCLEOTIDE SEQUENCE [LARGE SCALE GENOMIC DNA]</scope>
    <source>
        <strain evidence="10 11">GAS97</strain>
    </source>
</reference>
<evidence type="ECO:0000256" key="8">
    <source>
        <dbReference type="ARBA" id="ARBA00023136"/>
    </source>
</evidence>
<dbReference type="PANTHER" id="PTHR43166">
    <property type="entry name" value="AMINO ACID IMPORT ATP-BINDING PROTEIN"/>
    <property type="match status" value="1"/>
</dbReference>
<dbReference type="CDD" id="cd03262">
    <property type="entry name" value="ABC_HisP_GlnQ"/>
    <property type="match status" value="1"/>
</dbReference>
<dbReference type="Proteomes" id="UP001620514">
    <property type="component" value="Unassembled WGS sequence"/>
</dbReference>
<dbReference type="GO" id="GO:0005524">
    <property type="term" value="F:ATP binding"/>
    <property type="evidence" value="ECO:0007669"/>
    <property type="project" value="UniProtKB-KW"/>
</dbReference>
<accession>A0ABW8MAT7</accession>
<evidence type="ECO:0000313" key="11">
    <source>
        <dbReference type="Proteomes" id="UP001620514"/>
    </source>
</evidence>
<dbReference type="InterPro" id="IPR003593">
    <property type="entry name" value="AAA+_ATPase"/>
</dbReference>
<keyword evidence="8" id="KW-0472">Membrane</keyword>
<evidence type="ECO:0000256" key="3">
    <source>
        <dbReference type="ARBA" id="ARBA00022448"/>
    </source>
</evidence>
<evidence type="ECO:0000313" key="10">
    <source>
        <dbReference type="EMBL" id="MFK4440768.1"/>
    </source>
</evidence>
<dbReference type="PROSITE" id="PS00211">
    <property type="entry name" value="ABC_TRANSPORTER_1"/>
    <property type="match status" value="1"/>
</dbReference>